<feature type="transmembrane region" description="Helical" evidence="9">
    <location>
        <begin position="325"/>
        <end position="345"/>
    </location>
</feature>
<evidence type="ECO:0000313" key="11">
    <source>
        <dbReference type="Proteomes" id="UP001596417"/>
    </source>
</evidence>
<proteinExistence type="predicted"/>
<evidence type="ECO:0000256" key="8">
    <source>
        <dbReference type="ARBA" id="ARBA00023136"/>
    </source>
</evidence>
<evidence type="ECO:0000256" key="4">
    <source>
        <dbReference type="ARBA" id="ARBA00022597"/>
    </source>
</evidence>
<keyword evidence="3" id="KW-1003">Cell membrane</keyword>
<protein>
    <submittedName>
        <fullName evidence="10">PTS transporter subunit IIC</fullName>
    </submittedName>
</protein>
<dbReference type="InterPro" id="IPR004703">
    <property type="entry name" value="PTS_sugar-sp_permease"/>
</dbReference>
<keyword evidence="8 9" id="KW-0472">Membrane</keyword>
<feature type="transmembrane region" description="Helical" evidence="9">
    <location>
        <begin position="107"/>
        <end position="130"/>
    </location>
</feature>
<gene>
    <name evidence="10" type="ORF">ACFQL7_09895</name>
</gene>
<dbReference type="PANTHER" id="PTHR37324">
    <property type="entry name" value="PTS SYSTEM GALACTITOL-SPECIFIC EIIC COMPONENT"/>
    <property type="match status" value="1"/>
</dbReference>
<evidence type="ECO:0000256" key="6">
    <source>
        <dbReference type="ARBA" id="ARBA00022692"/>
    </source>
</evidence>
<accession>A0ABD5YR62</accession>
<feature type="transmembrane region" description="Helical" evidence="9">
    <location>
        <begin position="266"/>
        <end position="284"/>
    </location>
</feature>
<keyword evidence="6 9" id="KW-0812">Transmembrane</keyword>
<evidence type="ECO:0000256" key="1">
    <source>
        <dbReference type="ARBA" id="ARBA00004651"/>
    </source>
</evidence>
<evidence type="ECO:0000256" key="3">
    <source>
        <dbReference type="ARBA" id="ARBA00022475"/>
    </source>
</evidence>
<keyword evidence="2" id="KW-0813">Transport</keyword>
<comment type="caution">
    <text evidence="10">The sequence shown here is derived from an EMBL/GenBank/DDBJ whole genome shotgun (WGS) entry which is preliminary data.</text>
</comment>
<keyword evidence="4" id="KW-0762">Sugar transport</keyword>
<dbReference type="GO" id="GO:0009401">
    <property type="term" value="P:phosphoenolpyruvate-dependent sugar phosphotransferase system"/>
    <property type="evidence" value="ECO:0007669"/>
    <property type="project" value="UniProtKB-KW"/>
</dbReference>
<sequence>MFHTLWLVLQIENVVQIFEQLQILISAMGPALLMPIIVFGLGLSVRLDITKTLRSALLVGVSFVGIFALLEYVLGHVGETVRALATVWGLHLIGIDVGWPAVAGFTWALGVTVLVIPLGFGVNLLLLAVGWTRTLDADIWNYWQWAFNAAIVYVLTGSWVLALGAAIITEAVVLRLADWTAELSQVYFDVPGTSFPHAQSVLQAPFAFAIERCLRRVPIIGDWEVSPDALERRLDALGDPVVLGFLVGLFISVLARQSLLASFRTAVYVAGLLSLLPRMVALLVEGLEPIVEQTSTRVNNSDRFGGETVVIGIDAGPIAFADTTAVVAGLVLIPYALGLAFIPGLS</sequence>
<dbReference type="Pfam" id="PF03611">
    <property type="entry name" value="EIIC-GAT"/>
    <property type="match status" value="1"/>
</dbReference>
<feature type="transmembrane region" description="Helical" evidence="9">
    <location>
        <begin position="55"/>
        <end position="74"/>
    </location>
</feature>
<dbReference type="Proteomes" id="UP001596417">
    <property type="component" value="Unassembled WGS sequence"/>
</dbReference>
<dbReference type="AlphaFoldDB" id="A0ABD5YR62"/>
<dbReference type="RefSeq" id="WP_390205453.1">
    <property type="nucleotide sequence ID" value="NZ_JBHTAX010000001.1"/>
</dbReference>
<evidence type="ECO:0000256" key="5">
    <source>
        <dbReference type="ARBA" id="ARBA00022683"/>
    </source>
</evidence>
<comment type="subcellular location">
    <subcellularLocation>
        <location evidence="1">Cell membrane</location>
        <topology evidence="1">Multi-pass membrane protein</topology>
    </subcellularLocation>
</comment>
<keyword evidence="7 9" id="KW-1133">Transmembrane helix</keyword>
<feature type="transmembrane region" description="Helical" evidence="9">
    <location>
        <begin position="20"/>
        <end position="43"/>
    </location>
</feature>
<keyword evidence="11" id="KW-1185">Reference proteome</keyword>
<evidence type="ECO:0000256" key="7">
    <source>
        <dbReference type="ARBA" id="ARBA00022989"/>
    </source>
</evidence>
<dbReference type="GO" id="GO:0005886">
    <property type="term" value="C:plasma membrane"/>
    <property type="evidence" value="ECO:0007669"/>
    <property type="project" value="UniProtKB-SubCell"/>
</dbReference>
<evidence type="ECO:0000256" key="9">
    <source>
        <dbReference type="SAM" id="Phobius"/>
    </source>
</evidence>
<feature type="transmembrane region" description="Helical" evidence="9">
    <location>
        <begin position="142"/>
        <end position="168"/>
    </location>
</feature>
<dbReference type="InterPro" id="IPR013853">
    <property type="entry name" value="EIIC-GAT"/>
</dbReference>
<evidence type="ECO:0000256" key="2">
    <source>
        <dbReference type="ARBA" id="ARBA00022448"/>
    </source>
</evidence>
<feature type="transmembrane region" description="Helical" evidence="9">
    <location>
        <begin position="236"/>
        <end position="254"/>
    </location>
</feature>
<dbReference type="EMBL" id="JBHTAX010000001">
    <property type="protein sequence ID" value="MFC7190133.1"/>
    <property type="molecule type" value="Genomic_DNA"/>
</dbReference>
<name>A0ABD5YR62_9EURY</name>
<reference evidence="10 11" key="1">
    <citation type="journal article" date="2019" name="Int. J. Syst. Evol. Microbiol.">
        <title>The Global Catalogue of Microorganisms (GCM) 10K type strain sequencing project: providing services to taxonomists for standard genome sequencing and annotation.</title>
        <authorList>
            <consortium name="The Broad Institute Genomics Platform"/>
            <consortium name="The Broad Institute Genome Sequencing Center for Infectious Disease"/>
            <person name="Wu L."/>
            <person name="Ma J."/>
        </authorList>
    </citation>
    <scope>NUCLEOTIDE SEQUENCE [LARGE SCALE GENOMIC DNA]</scope>
    <source>
        <strain evidence="10 11">RDMS1</strain>
    </source>
</reference>
<dbReference type="PANTHER" id="PTHR37324:SF2">
    <property type="entry name" value="PTS SYSTEM GALACTITOL-SPECIFIC EIIC COMPONENT"/>
    <property type="match status" value="1"/>
</dbReference>
<evidence type="ECO:0000313" key="10">
    <source>
        <dbReference type="EMBL" id="MFC7190133.1"/>
    </source>
</evidence>
<keyword evidence="5" id="KW-0598">Phosphotransferase system</keyword>
<organism evidence="10 11">
    <name type="scientific">Halocatena marina</name>
    <dbReference type="NCBI Taxonomy" id="2934937"/>
    <lineage>
        <taxon>Archaea</taxon>
        <taxon>Methanobacteriati</taxon>
        <taxon>Methanobacteriota</taxon>
        <taxon>Stenosarchaea group</taxon>
        <taxon>Halobacteria</taxon>
        <taxon>Halobacteriales</taxon>
        <taxon>Natronomonadaceae</taxon>
        <taxon>Halocatena</taxon>
    </lineage>
</organism>